<organism evidence="6 7">
    <name type="scientific">Acetobacteroides hydrogenigenes</name>
    <dbReference type="NCBI Taxonomy" id="979970"/>
    <lineage>
        <taxon>Bacteria</taxon>
        <taxon>Pseudomonadati</taxon>
        <taxon>Bacteroidota</taxon>
        <taxon>Bacteroidia</taxon>
        <taxon>Bacteroidales</taxon>
        <taxon>Rikenellaceae</taxon>
        <taxon>Acetobacteroides</taxon>
    </lineage>
</organism>
<gene>
    <name evidence="6" type="ORF">CLV25_101407</name>
</gene>
<dbReference type="InterPro" id="IPR036249">
    <property type="entry name" value="Thioredoxin-like_sf"/>
</dbReference>
<dbReference type="RefSeq" id="WP_131837962.1">
    <property type="nucleotide sequence ID" value="NZ_SLWB01000001.1"/>
</dbReference>
<sequence>MYKHILYVFTALLLLTSCSSKDKANTIVSGLAVDYSGKTIYLSKVLPSKRVLVDSALVDTLGNFAFRLTLVNPDFFEVSDRPTKEGVVIIASPSEQIDITLPRGASWRSAEVKGSSGFGQLKMLNDSLLNFRRRLHLIQIQFDTLKYNYRYDSLRRVLKQSFNDQITQYRSFLRNYVVQNKGSLSSIPALYQRFDSVSYMLNAKADLRYFLLVDSILFRKYPESSIVKAFHMRMQTVRYQLNNQKLNKESVVEGSLAPDFRLKSLGGDTVSLSKLKGRYVLLNFWASWAKTSANENSQLVEVYKKYKPYGFEIVQVSLDRNLRELNGALTPDMRQWKHCSEFRMWNSSIVKEYRVACIPSNFIINRQGVVVAKNVLGKSLYDTLRWYLVRPYLMRRDTASAQTTVLENTSDQ</sequence>
<dbReference type="InterPro" id="IPR050553">
    <property type="entry name" value="Thioredoxin_ResA/DsbE_sf"/>
</dbReference>
<dbReference type="InterPro" id="IPR013766">
    <property type="entry name" value="Thioredoxin_domain"/>
</dbReference>
<comment type="caution">
    <text evidence="6">The sequence shown here is derived from an EMBL/GenBank/DDBJ whole genome shotgun (WGS) entry which is preliminary data.</text>
</comment>
<evidence type="ECO:0000256" key="2">
    <source>
        <dbReference type="ARBA" id="ARBA00022748"/>
    </source>
</evidence>
<dbReference type="PANTHER" id="PTHR42852">
    <property type="entry name" value="THIOL:DISULFIDE INTERCHANGE PROTEIN DSBE"/>
    <property type="match status" value="1"/>
</dbReference>
<protein>
    <submittedName>
        <fullName evidence="6">Peroxiredoxin</fullName>
    </submittedName>
</protein>
<dbReference type="GO" id="GO:0030313">
    <property type="term" value="C:cell envelope"/>
    <property type="evidence" value="ECO:0007669"/>
    <property type="project" value="UniProtKB-SubCell"/>
</dbReference>
<evidence type="ECO:0000256" key="4">
    <source>
        <dbReference type="ARBA" id="ARBA00023284"/>
    </source>
</evidence>
<evidence type="ECO:0000313" key="7">
    <source>
        <dbReference type="Proteomes" id="UP000294830"/>
    </source>
</evidence>
<keyword evidence="4" id="KW-0676">Redox-active center</keyword>
<evidence type="ECO:0000313" key="6">
    <source>
        <dbReference type="EMBL" id="TCN73186.1"/>
    </source>
</evidence>
<dbReference type="SUPFAM" id="SSF52833">
    <property type="entry name" value="Thioredoxin-like"/>
    <property type="match status" value="1"/>
</dbReference>
<evidence type="ECO:0000256" key="3">
    <source>
        <dbReference type="ARBA" id="ARBA00023157"/>
    </source>
</evidence>
<dbReference type="PANTHER" id="PTHR42852:SF6">
    <property type="entry name" value="THIOL:DISULFIDE INTERCHANGE PROTEIN DSBE"/>
    <property type="match status" value="1"/>
</dbReference>
<dbReference type="GO" id="GO:0017004">
    <property type="term" value="P:cytochrome complex assembly"/>
    <property type="evidence" value="ECO:0007669"/>
    <property type="project" value="UniProtKB-KW"/>
</dbReference>
<keyword evidence="3" id="KW-1015">Disulfide bond</keyword>
<dbReference type="AlphaFoldDB" id="A0A4R2EWV6"/>
<dbReference type="Gene3D" id="3.40.30.10">
    <property type="entry name" value="Glutaredoxin"/>
    <property type="match status" value="1"/>
</dbReference>
<dbReference type="PROSITE" id="PS51257">
    <property type="entry name" value="PROKAR_LIPOPROTEIN"/>
    <property type="match status" value="1"/>
</dbReference>
<keyword evidence="2" id="KW-0201">Cytochrome c-type biogenesis</keyword>
<dbReference type="OrthoDB" id="9794348at2"/>
<dbReference type="Pfam" id="PF00578">
    <property type="entry name" value="AhpC-TSA"/>
    <property type="match status" value="1"/>
</dbReference>
<dbReference type="EMBL" id="SLWB01000001">
    <property type="protein sequence ID" value="TCN73186.1"/>
    <property type="molecule type" value="Genomic_DNA"/>
</dbReference>
<evidence type="ECO:0000256" key="1">
    <source>
        <dbReference type="ARBA" id="ARBA00004196"/>
    </source>
</evidence>
<comment type="subcellular location">
    <subcellularLocation>
        <location evidence="1">Cell envelope</location>
    </subcellularLocation>
</comment>
<proteinExistence type="predicted"/>
<evidence type="ECO:0000259" key="5">
    <source>
        <dbReference type="PROSITE" id="PS51352"/>
    </source>
</evidence>
<feature type="domain" description="Thioredoxin" evidence="5">
    <location>
        <begin position="251"/>
        <end position="393"/>
    </location>
</feature>
<accession>A0A4R2EWV6</accession>
<dbReference type="Proteomes" id="UP000294830">
    <property type="component" value="Unassembled WGS sequence"/>
</dbReference>
<dbReference type="CDD" id="cd02966">
    <property type="entry name" value="TlpA_like_family"/>
    <property type="match status" value="1"/>
</dbReference>
<name>A0A4R2EWV6_9BACT</name>
<keyword evidence="7" id="KW-1185">Reference proteome</keyword>
<reference evidence="6 7" key="1">
    <citation type="submission" date="2019-03" db="EMBL/GenBank/DDBJ databases">
        <title>Genomic Encyclopedia of Archaeal and Bacterial Type Strains, Phase II (KMG-II): from individual species to whole genera.</title>
        <authorList>
            <person name="Goeker M."/>
        </authorList>
    </citation>
    <scope>NUCLEOTIDE SEQUENCE [LARGE SCALE GENOMIC DNA]</scope>
    <source>
        <strain evidence="6 7">RL-C</strain>
    </source>
</reference>
<dbReference type="InterPro" id="IPR000866">
    <property type="entry name" value="AhpC/TSA"/>
</dbReference>
<dbReference type="PROSITE" id="PS51352">
    <property type="entry name" value="THIOREDOXIN_2"/>
    <property type="match status" value="1"/>
</dbReference>